<accession>T1KGD8</accession>
<reference evidence="2" key="2">
    <citation type="submission" date="2015-06" db="UniProtKB">
        <authorList>
            <consortium name="EnsemblMetazoa"/>
        </authorList>
    </citation>
    <scope>IDENTIFICATION</scope>
</reference>
<evidence type="ECO:0000313" key="2">
    <source>
        <dbReference type="EnsemblMetazoa" id="tetur11g00450.1"/>
    </source>
</evidence>
<keyword evidence="3" id="KW-1185">Reference proteome</keyword>
<feature type="transmembrane region" description="Helical" evidence="1">
    <location>
        <begin position="111"/>
        <end position="132"/>
    </location>
</feature>
<proteinExistence type="predicted"/>
<dbReference type="EnsemblMetazoa" id="tetur11g00450.1">
    <property type="protein sequence ID" value="tetur11g00450.1"/>
    <property type="gene ID" value="tetur11g00450"/>
</dbReference>
<feature type="transmembrane region" description="Helical" evidence="1">
    <location>
        <begin position="288"/>
        <end position="304"/>
    </location>
</feature>
<feature type="transmembrane region" description="Helical" evidence="1">
    <location>
        <begin position="152"/>
        <end position="179"/>
    </location>
</feature>
<feature type="transmembrane region" description="Helical" evidence="1">
    <location>
        <begin position="6"/>
        <end position="23"/>
    </location>
</feature>
<sequence>MIIVENIFLTVIFWIVGIPVNSATVPRLFIFYNLFIYVISLTNCAFFLYQIIGLGDNNISLFIELTRSFTGLLQLILIHLNRSKWIQVYSNINQYINLEEIEIVKKSSNKFALLLIGLLAFEIYSWVQTGTVDELFRFFYGPLWSLNFESKLILLCVTMICRILVIHGVVYASVIFYLCSYYRLHLLYNKFHQKISTQASDNSVPKKQLKTITPVIEELPYYYHLFRIRIGWIRLSSIKRSLESSLNALPAVWFGRYLFESFLCLFRANRTIPSGNAVTLHYLVDKFTLFTNITILLIVLINLVDKITLTDLKLSNYIMDMSNESLDSAVYYSTTNVHKIRAIYESILIKSELLRVSYVPITIFHIIEIRRAFIPTYINTLIPMVVMALDFAENYSF</sequence>
<dbReference type="HOGENOM" id="CLU_695086_0_0_1"/>
<name>T1KGD8_TETUR</name>
<evidence type="ECO:0000256" key="1">
    <source>
        <dbReference type="SAM" id="Phobius"/>
    </source>
</evidence>
<protein>
    <submittedName>
        <fullName evidence="2">Uncharacterized protein</fullName>
    </submittedName>
</protein>
<dbReference type="AlphaFoldDB" id="T1KGD8"/>
<keyword evidence="1" id="KW-0472">Membrane</keyword>
<feature type="transmembrane region" description="Helical" evidence="1">
    <location>
        <begin position="30"/>
        <end position="52"/>
    </location>
</feature>
<dbReference type="Proteomes" id="UP000015104">
    <property type="component" value="Unassembled WGS sequence"/>
</dbReference>
<reference evidence="3" key="1">
    <citation type="submission" date="2011-08" db="EMBL/GenBank/DDBJ databases">
        <authorList>
            <person name="Rombauts S."/>
        </authorList>
    </citation>
    <scope>NUCLEOTIDE SEQUENCE</scope>
    <source>
        <strain evidence="3">London</strain>
    </source>
</reference>
<keyword evidence="1" id="KW-0812">Transmembrane</keyword>
<keyword evidence="1" id="KW-1133">Transmembrane helix</keyword>
<dbReference type="EMBL" id="CAEY01000065">
    <property type="status" value="NOT_ANNOTATED_CDS"/>
    <property type="molecule type" value="Genomic_DNA"/>
</dbReference>
<organism evidence="2 3">
    <name type="scientific">Tetranychus urticae</name>
    <name type="common">Two-spotted spider mite</name>
    <dbReference type="NCBI Taxonomy" id="32264"/>
    <lineage>
        <taxon>Eukaryota</taxon>
        <taxon>Metazoa</taxon>
        <taxon>Ecdysozoa</taxon>
        <taxon>Arthropoda</taxon>
        <taxon>Chelicerata</taxon>
        <taxon>Arachnida</taxon>
        <taxon>Acari</taxon>
        <taxon>Acariformes</taxon>
        <taxon>Trombidiformes</taxon>
        <taxon>Prostigmata</taxon>
        <taxon>Eleutherengona</taxon>
        <taxon>Raphignathae</taxon>
        <taxon>Tetranychoidea</taxon>
        <taxon>Tetranychidae</taxon>
        <taxon>Tetranychus</taxon>
    </lineage>
</organism>
<evidence type="ECO:0000313" key="3">
    <source>
        <dbReference type="Proteomes" id="UP000015104"/>
    </source>
</evidence>